<reference evidence="2 3" key="1">
    <citation type="submission" date="2019-03" db="EMBL/GenBank/DDBJ databases">
        <title>Genomic Encyclopedia of Type Strains, Phase IV (KMG-IV): sequencing the most valuable type-strain genomes for metagenomic binning, comparative biology and taxonomic classification.</title>
        <authorList>
            <person name="Goeker M."/>
        </authorList>
    </citation>
    <scope>NUCLEOTIDE SEQUENCE [LARGE SCALE GENOMIC DNA]</scope>
    <source>
        <strain evidence="2 3">DSM 45934</strain>
    </source>
</reference>
<evidence type="ECO:0000313" key="2">
    <source>
        <dbReference type="EMBL" id="TCO64376.1"/>
    </source>
</evidence>
<keyword evidence="3" id="KW-1185">Reference proteome</keyword>
<evidence type="ECO:0000256" key="1">
    <source>
        <dbReference type="SAM" id="MobiDB-lite"/>
    </source>
</evidence>
<evidence type="ECO:0000313" key="3">
    <source>
        <dbReference type="Proteomes" id="UP000295680"/>
    </source>
</evidence>
<evidence type="ECO:0008006" key="4">
    <source>
        <dbReference type="Google" id="ProtNLM"/>
    </source>
</evidence>
<sequence length="529" mass="57426">MTYRKGASMGDQWPPAPFDRAYQRMREHDAWYVGNPEHLATFYGRGPVVHTRPAQYRGGLVGAVSRFFWGRPVSPRGQQRTRLHVPLASDIATASADLLFAEPPRITVENSATQSRLDEIVNTPGVHSALLEAAEVAAALGGVYLRVVWDADIARHAMLDAVDADAAVPEWRWRELSAVTFWQTLDGTDGATVLRHLERHEPGRIMHSLYLGTDDELGRPIPLTEHPSTAWTARVVDADGAIDTGTRRLTANYVPNIRPSREWRSVPALKPLGRSDFDGVEPLFDALDETYSSWMRDVRLAKARLLVPAGYLQPLGGPGAGAVFDDDQEIFTELNMLTGRGDGSPPITPSQFAIRVREHRETVEQITHDVLRAAGYSPSTFGELNGATGITATEVTDRRELSETTRDKKSRYWQAALGPLAGALLDVDRAVFGGAGIGLDETPLVDFGDQAQPDPAELARTAQTLLAAEAASTDVRVRLVHPDWDDDQVAAEVAAILAETGRTVPDPATFRGPDQAGGASDGMGTGPGQ</sequence>
<name>A0A4R2K3J7_9PSEU</name>
<gene>
    <name evidence="2" type="ORF">EV192_101144</name>
</gene>
<feature type="compositionally biased region" description="Gly residues" evidence="1">
    <location>
        <begin position="519"/>
        <end position="529"/>
    </location>
</feature>
<accession>A0A4R2K3J7</accession>
<protein>
    <recommendedName>
        <fullName evidence="4">SPP1 Gp6-like portal protein</fullName>
    </recommendedName>
</protein>
<dbReference type="AlphaFoldDB" id="A0A4R2K3J7"/>
<dbReference type="RefSeq" id="WP_207925849.1">
    <property type="nucleotide sequence ID" value="NZ_SLWS01000001.1"/>
</dbReference>
<feature type="region of interest" description="Disordered" evidence="1">
    <location>
        <begin position="504"/>
        <end position="529"/>
    </location>
</feature>
<proteinExistence type="predicted"/>
<dbReference type="EMBL" id="SLWS01000001">
    <property type="protein sequence ID" value="TCO64376.1"/>
    <property type="molecule type" value="Genomic_DNA"/>
</dbReference>
<organism evidence="2 3">
    <name type="scientific">Actinocrispum wychmicini</name>
    <dbReference type="NCBI Taxonomy" id="1213861"/>
    <lineage>
        <taxon>Bacteria</taxon>
        <taxon>Bacillati</taxon>
        <taxon>Actinomycetota</taxon>
        <taxon>Actinomycetes</taxon>
        <taxon>Pseudonocardiales</taxon>
        <taxon>Pseudonocardiaceae</taxon>
        <taxon>Actinocrispum</taxon>
    </lineage>
</organism>
<comment type="caution">
    <text evidence="2">The sequence shown here is derived from an EMBL/GenBank/DDBJ whole genome shotgun (WGS) entry which is preliminary data.</text>
</comment>
<dbReference type="Proteomes" id="UP000295680">
    <property type="component" value="Unassembled WGS sequence"/>
</dbReference>